<dbReference type="GO" id="GO:0019825">
    <property type="term" value="F:oxygen binding"/>
    <property type="evidence" value="ECO:0007669"/>
    <property type="project" value="InterPro"/>
</dbReference>
<evidence type="ECO:0000256" key="7">
    <source>
        <dbReference type="RuleBase" id="RU000356"/>
    </source>
</evidence>
<evidence type="ECO:0000256" key="3">
    <source>
        <dbReference type="ARBA" id="ARBA00022617"/>
    </source>
</evidence>
<comment type="similarity">
    <text evidence="1 7">Belongs to the globin family.</text>
</comment>
<organism evidence="10 11">
    <name type="scientific">Podarcis lilfordi</name>
    <name type="common">Lilford's wall lizard</name>
    <dbReference type="NCBI Taxonomy" id="74358"/>
    <lineage>
        <taxon>Eukaryota</taxon>
        <taxon>Metazoa</taxon>
        <taxon>Chordata</taxon>
        <taxon>Craniata</taxon>
        <taxon>Vertebrata</taxon>
        <taxon>Euteleostomi</taxon>
        <taxon>Lepidosauria</taxon>
        <taxon>Squamata</taxon>
        <taxon>Bifurcata</taxon>
        <taxon>Unidentata</taxon>
        <taxon>Episquamata</taxon>
        <taxon>Laterata</taxon>
        <taxon>Lacertibaenia</taxon>
        <taxon>Lacertidae</taxon>
        <taxon>Podarcis</taxon>
    </lineage>
</organism>
<dbReference type="InterPro" id="IPR000971">
    <property type="entry name" value="Globin"/>
</dbReference>
<dbReference type="GO" id="GO:0031720">
    <property type="term" value="F:haptoglobin binding"/>
    <property type="evidence" value="ECO:0007669"/>
    <property type="project" value="TreeGrafter"/>
</dbReference>
<dbReference type="CDD" id="cd08927">
    <property type="entry name" value="Hb-alpha-like"/>
    <property type="match status" value="1"/>
</dbReference>
<dbReference type="PANTHER" id="PTHR11442">
    <property type="entry name" value="HEMOGLOBIN FAMILY MEMBER"/>
    <property type="match status" value="1"/>
</dbReference>
<dbReference type="Pfam" id="PF00042">
    <property type="entry name" value="Globin"/>
    <property type="match status" value="1"/>
</dbReference>
<dbReference type="GO" id="GO:0004601">
    <property type="term" value="F:peroxidase activity"/>
    <property type="evidence" value="ECO:0007669"/>
    <property type="project" value="TreeGrafter"/>
</dbReference>
<dbReference type="InterPro" id="IPR012292">
    <property type="entry name" value="Globin/Proto"/>
</dbReference>
<dbReference type="InterPro" id="IPR009050">
    <property type="entry name" value="Globin-like_sf"/>
</dbReference>
<dbReference type="GO" id="GO:0042744">
    <property type="term" value="P:hydrogen peroxide catabolic process"/>
    <property type="evidence" value="ECO:0007669"/>
    <property type="project" value="TreeGrafter"/>
</dbReference>
<protein>
    <submittedName>
        <fullName evidence="10">Hemoglobin alpha A subunit</fullName>
    </submittedName>
</protein>
<dbReference type="PRINTS" id="PR00612">
    <property type="entry name" value="ALPHAHAEM"/>
</dbReference>
<dbReference type="GO" id="GO:0043177">
    <property type="term" value="F:organic acid binding"/>
    <property type="evidence" value="ECO:0007669"/>
    <property type="project" value="TreeGrafter"/>
</dbReference>
<keyword evidence="2 7" id="KW-0813">Transport</keyword>
<name>A0AA35L9L5_9SAUR</name>
<proteinExistence type="inferred from homology"/>
<evidence type="ECO:0000259" key="9">
    <source>
        <dbReference type="PROSITE" id="PS01033"/>
    </source>
</evidence>
<dbReference type="GO" id="GO:0046872">
    <property type="term" value="F:metal ion binding"/>
    <property type="evidence" value="ECO:0007669"/>
    <property type="project" value="UniProtKB-KW"/>
</dbReference>
<keyword evidence="4 7" id="KW-0561">Oxygen transport</keyword>
<accession>A0AA35L9L5</accession>
<evidence type="ECO:0000256" key="1">
    <source>
        <dbReference type="ARBA" id="ARBA00008705"/>
    </source>
</evidence>
<dbReference type="InterPro" id="IPR050056">
    <property type="entry name" value="Hemoglobin_oxygen_transport"/>
</dbReference>
<dbReference type="PANTHER" id="PTHR11442:SF48">
    <property type="entry name" value="HEMOGLOBIN SUBUNIT ALPHA"/>
    <property type="match status" value="1"/>
</dbReference>
<feature type="compositionally biased region" description="Basic and acidic residues" evidence="8">
    <location>
        <begin position="31"/>
        <end position="48"/>
    </location>
</feature>
<feature type="domain" description="Globin" evidence="9">
    <location>
        <begin position="70"/>
        <end position="207"/>
    </location>
</feature>
<keyword evidence="5" id="KW-0479">Metal-binding</keyword>
<dbReference type="FunFam" id="1.10.490.10:FF:000002">
    <property type="entry name" value="Hemoglobin subunit alpha"/>
    <property type="match status" value="1"/>
</dbReference>
<dbReference type="Proteomes" id="UP001178461">
    <property type="component" value="Chromosome 14"/>
</dbReference>
<evidence type="ECO:0000256" key="2">
    <source>
        <dbReference type="ARBA" id="ARBA00022448"/>
    </source>
</evidence>
<sequence length="207" mass="22480">MGGEPQAGRGAPHKKAARAPTAPETLSCQDGVDRRRQEPREARLERGPAPRRGHWRRCPHQVSPPRRAGTLSRGRARGPGGSRTLVFLLLSASSSRRMFAAHPTTKTYFPHFDLTPGSADIKAHGKKVAAAIGEAVAHIDNIAGALDKISTLHAQKIRVDPVNFPLLSHCFLVSIAAHHQEVLQASTLLSMDKFLGRVCAVLTSKYR</sequence>
<evidence type="ECO:0000256" key="5">
    <source>
        <dbReference type="ARBA" id="ARBA00022723"/>
    </source>
</evidence>
<dbReference type="GO" id="GO:0072562">
    <property type="term" value="C:blood microparticle"/>
    <property type="evidence" value="ECO:0007669"/>
    <property type="project" value="TreeGrafter"/>
</dbReference>
<dbReference type="GO" id="GO:0031838">
    <property type="term" value="C:haptoglobin-hemoglobin complex"/>
    <property type="evidence" value="ECO:0007669"/>
    <property type="project" value="TreeGrafter"/>
</dbReference>
<feature type="region of interest" description="Disordered" evidence="8">
    <location>
        <begin position="1"/>
        <end position="79"/>
    </location>
</feature>
<evidence type="ECO:0000313" key="10">
    <source>
        <dbReference type="EMBL" id="CAI5791758.1"/>
    </source>
</evidence>
<dbReference type="Gene3D" id="1.10.490.10">
    <property type="entry name" value="Globins"/>
    <property type="match status" value="1"/>
</dbReference>
<dbReference type="GO" id="GO:0005344">
    <property type="term" value="F:oxygen carrier activity"/>
    <property type="evidence" value="ECO:0007669"/>
    <property type="project" value="UniProtKB-KW"/>
</dbReference>
<dbReference type="PROSITE" id="PS01033">
    <property type="entry name" value="GLOBIN"/>
    <property type="match status" value="1"/>
</dbReference>
<dbReference type="AlphaFoldDB" id="A0AA35L9L5"/>
<dbReference type="InterPro" id="IPR002338">
    <property type="entry name" value="Hemoglobin_a-typ"/>
</dbReference>
<feature type="compositionally biased region" description="Basic residues" evidence="8">
    <location>
        <begin position="49"/>
        <end position="59"/>
    </location>
</feature>
<dbReference type="GO" id="GO:0020037">
    <property type="term" value="F:heme binding"/>
    <property type="evidence" value="ECO:0007669"/>
    <property type="project" value="InterPro"/>
</dbReference>
<evidence type="ECO:0000256" key="6">
    <source>
        <dbReference type="ARBA" id="ARBA00023004"/>
    </source>
</evidence>
<evidence type="ECO:0000256" key="8">
    <source>
        <dbReference type="SAM" id="MobiDB-lite"/>
    </source>
</evidence>
<gene>
    <name evidence="10" type="ORF">PODLI_1B019756</name>
</gene>
<evidence type="ECO:0000256" key="4">
    <source>
        <dbReference type="ARBA" id="ARBA00022621"/>
    </source>
</evidence>
<keyword evidence="3 7" id="KW-0349">Heme</keyword>
<evidence type="ECO:0000313" key="11">
    <source>
        <dbReference type="Proteomes" id="UP001178461"/>
    </source>
</evidence>
<dbReference type="SUPFAM" id="SSF46458">
    <property type="entry name" value="Globin-like"/>
    <property type="match status" value="1"/>
</dbReference>
<keyword evidence="6" id="KW-0408">Iron</keyword>
<keyword evidence="11" id="KW-1185">Reference proteome</keyword>
<dbReference type="EMBL" id="OX395139">
    <property type="protein sequence ID" value="CAI5791758.1"/>
    <property type="molecule type" value="Genomic_DNA"/>
</dbReference>
<dbReference type="GO" id="GO:0005833">
    <property type="term" value="C:hemoglobin complex"/>
    <property type="evidence" value="ECO:0007669"/>
    <property type="project" value="InterPro"/>
</dbReference>
<reference evidence="10" key="1">
    <citation type="submission" date="2022-12" db="EMBL/GenBank/DDBJ databases">
        <authorList>
            <person name="Alioto T."/>
            <person name="Alioto T."/>
            <person name="Gomez Garrido J."/>
        </authorList>
    </citation>
    <scope>NUCLEOTIDE SEQUENCE</scope>
</reference>